<dbReference type="SUPFAM" id="SSF54862">
    <property type="entry name" value="4Fe-4S ferredoxins"/>
    <property type="match status" value="1"/>
</dbReference>
<name>A0ABQ5VRG8_9RHOB</name>
<feature type="domain" description="4Fe-4S ferredoxin-type" evidence="5">
    <location>
        <begin position="73"/>
        <end position="104"/>
    </location>
</feature>
<organism evidence="6 7">
    <name type="scientific">Amylibacter marinus</name>
    <dbReference type="NCBI Taxonomy" id="1475483"/>
    <lineage>
        <taxon>Bacteria</taxon>
        <taxon>Pseudomonadati</taxon>
        <taxon>Pseudomonadota</taxon>
        <taxon>Alphaproteobacteria</taxon>
        <taxon>Rhodobacterales</taxon>
        <taxon>Paracoccaceae</taxon>
        <taxon>Amylibacter</taxon>
    </lineage>
</organism>
<feature type="domain" description="4Fe-4S ferredoxin-type" evidence="5">
    <location>
        <begin position="106"/>
        <end position="135"/>
    </location>
</feature>
<sequence length="248" mass="26636">MTSLGTESKVQLGLVIDLDTCVGCHACVIACKGWNTENYGTALSDMDAYGEKPSGTFLNRVHSYEVQPDTGAAQTVHFPKSCLHCTDAPCVTVCPTGASYKRAEDGIVLVNEDACMGCGLCAWACPYGARELDKAAGVMKKCTLCVDRIYNENLPEEDREPACVRTCPAGARHFGDLADEDSAVSKLVSERGGMDLMPELGTRPVNKYLPPRPKDTGEEIDILAPLLAPVATEASGFLGWLDRTLEKI</sequence>
<evidence type="ECO:0000256" key="1">
    <source>
        <dbReference type="ARBA" id="ARBA00022485"/>
    </source>
</evidence>
<protein>
    <submittedName>
        <fullName evidence="6">Ferredoxin</fullName>
    </submittedName>
</protein>
<dbReference type="InterPro" id="IPR050954">
    <property type="entry name" value="ET_IronSulfur_Cluster-Binding"/>
</dbReference>
<accession>A0ABQ5VRG8</accession>
<evidence type="ECO:0000313" key="6">
    <source>
        <dbReference type="EMBL" id="GLQ33847.1"/>
    </source>
</evidence>
<evidence type="ECO:0000256" key="2">
    <source>
        <dbReference type="ARBA" id="ARBA00022723"/>
    </source>
</evidence>
<keyword evidence="2" id="KW-0479">Metal-binding</keyword>
<feature type="domain" description="4Fe-4S ferredoxin-type" evidence="5">
    <location>
        <begin position="12"/>
        <end position="42"/>
    </location>
</feature>
<dbReference type="Gene3D" id="3.30.70.20">
    <property type="match status" value="2"/>
</dbReference>
<proteinExistence type="predicted"/>
<keyword evidence="7" id="KW-1185">Reference proteome</keyword>
<dbReference type="CDD" id="cd10551">
    <property type="entry name" value="PsrB"/>
    <property type="match status" value="1"/>
</dbReference>
<comment type="caution">
    <text evidence="6">The sequence shown here is derived from an EMBL/GenBank/DDBJ whole genome shotgun (WGS) entry which is preliminary data.</text>
</comment>
<dbReference type="InterPro" id="IPR017896">
    <property type="entry name" value="4Fe4S_Fe-S-bd"/>
</dbReference>
<evidence type="ECO:0000313" key="7">
    <source>
        <dbReference type="Proteomes" id="UP001156694"/>
    </source>
</evidence>
<dbReference type="Pfam" id="PF13247">
    <property type="entry name" value="Fer4_11"/>
    <property type="match status" value="1"/>
</dbReference>
<dbReference type="PROSITE" id="PS51379">
    <property type="entry name" value="4FE4S_FER_2"/>
    <property type="match status" value="3"/>
</dbReference>
<dbReference type="EMBL" id="BSNN01000001">
    <property type="protein sequence ID" value="GLQ33847.1"/>
    <property type="molecule type" value="Genomic_DNA"/>
</dbReference>
<dbReference type="PROSITE" id="PS00198">
    <property type="entry name" value="4FE4S_FER_1"/>
    <property type="match status" value="1"/>
</dbReference>
<evidence type="ECO:0000256" key="4">
    <source>
        <dbReference type="ARBA" id="ARBA00023014"/>
    </source>
</evidence>
<keyword evidence="1" id="KW-0004">4Fe-4S</keyword>
<dbReference type="PANTHER" id="PTHR43177">
    <property type="entry name" value="PROTEIN NRFC"/>
    <property type="match status" value="1"/>
</dbReference>
<keyword evidence="4" id="KW-0411">Iron-sulfur</keyword>
<dbReference type="Proteomes" id="UP001156694">
    <property type="component" value="Unassembled WGS sequence"/>
</dbReference>
<keyword evidence="3" id="KW-0408">Iron</keyword>
<dbReference type="RefSeq" id="WP_284375151.1">
    <property type="nucleotide sequence ID" value="NZ_BSNN01000001.1"/>
</dbReference>
<evidence type="ECO:0000256" key="3">
    <source>
        <dbReference type="ARBA" id="ARBA00023004"/>
    </source>
</evidence>
<dbReference type="InterPro" id="IPR017900">
    <property type="entry name" value="4Fe4S_Fe_S_CS"/>
</dbReference>
<gene>
    <name evidence="6" type="ORF">GCM10007939_01300</name>
</gene>
<evidence type="ECO:0000259" key="5">
    <source>
        <dbReference type="PROSITE" id="PS51379"/>
    </source>
</evidence>
<reference evidence="7" key="1">
    <citation type="journal article" date="2019" name="Int. J. Syst. Evol. Microbiol.">
        <title>The Global Catalogue of Microorganisms (GCM) 10K type strain sequencing project: providing services to taxonomists for standard genome sequencing and annotation.</title>
        <authorList>
            <consortium name="The Broad Institute Genomics Platform"/>
            <consortium name="The Broad Institute Genome Sequencing Center for Infectious Disease"/>
            <person name="Wu L."/>
            <person name="Ma J."/>
        </authorList>
    </citation>
    <scope>NUCLEOTIDE SEQUENCE [LARGE SCALE GENOMIC DNA]</scope>
    <source>
        <strain evidence="7">NBRC 110140</strain>
    </source>
</reference>
<dbReference type="Pfam" id="PF12800">
    <property type="entry name" value="Fer4_4"/>
    <property type="match status" value="1"/>
</dbReference>
<dbReference type="PANTHER" id="PTHR43177:SF3">
    <property type="entry name" value="PROTEIN NRFC HOMOLOG"/>
    <property type="match status" value="1"/>
</dbReference>